<keyword evidence="2 7" id="KW-0540">Nuclease</keyword>
<organism evidence="8">
    <name type="scientific">Sulfurihydrogenibium azorense</name>
    <dbReference type="NCBI Taxonomy" id="309806"/>
    <lineage>
        <taxon>Bacteria</taxon>
        <taxon>Pseudomonadati</taxon>
        <taxon>Aquificota</taxon>
        <taxon>Aquificia</taxon>
        <taxon>Aquificales</taxon>
        <taxon>Hydrogenothermaceae</taxon>
        <taxon>Sulfurihydrogenibium</taxon>
    </lineage>
</organism>
<feature type="binding site" evidence="7">
    <location>
        <position position="111"/>
    </location>
    <ligand>
        <name>Zn(2+)</name>
        <dbReference type="ChEBI" id="CHEBI:29105"/>
        <note>catalytic</note>
    </ligand>
</feature>
<feature type="binding site" evidence="7">
    <location>
        <position position="121"/>
    </location>
    <ligand>
        <name>Zn(2+)</name>
        <dbReference type="ChEBI" id="CHEBI:29105"/>
        <note>catalytic</note>
    </ligand>
</feature>
<comment type="function">
    <text evidence="7">Single strand-specific metallo-endoribonuclease involved in late-stage 70S ribosome quality control and in maturation of the 3' terminus of the 16S rRNA.</text>
</comment>
<dbReference type="InterPro" id="IPR002036">
    <property type="entry name" value="YbeY"/>
</dbReference>
<dbReference type="Pfam" id="PF02130">
    <property type="entry name" value="YbeY"/>
    <property type="match status" value="1"/>
</dbReference>
<evidence type="ECO:0000256" key="7">
    <source>
        <dbReference type="HAMAP-Rule" id="MF_00009"/>
    </source>
</evidence>
<dbReference type="InterPro" id="IPR020549">
    <property type="entry name" value="YbeY_CS"/>
</dbReference>
<comment type="cofactor">
    <cofactor evidence="7">
        <name>Zn(2+)</name>
        <dbReference type="ChEBI" id="CHEBI:29105"/>
    </cofactor>
    <text evidence="7">Binds 1 zinc ion.</text>
</comment>
<evidence type="ECO:0000256" key="6">
    <source>
        <dbReference type="ARBA" id="ARBA00022833"/>
    </source>
</evidence>
<dbReference type="AlphaFoldDB" id="A0A832DQZ6"/>
<keyword evidence="6 7" id="KW-0862">Zinc</keyword>
<feature type="binding site" evidence="7">
    <location>
        <position position="115"/>
    </location>
    <ligand>
        <name>Zn(2+)</name>
        <dbReference type="ChEBI" id="CHEBI:29105"/>
        <note>catalytic</note>
    </ligand>
</feature>
<dbReference type="Proteomes" id="UP000885621">
    <property type="component" value="Unassembled WGS sequence"/>
</dbReference>
<comment type="subcellular location">
    <subcellularLocation>
        <location evidence="7">Cytoplasm</location>
    </subcellularLocation>
</comment>
<comment type="similarity">
    <text evidence="1 7">Belongs to the endoribonuclease YbeY family.</text>
</comment>
<evidence type="ECO:0000256" key="3">
    <source>
        <dbReference type="ARBA" id="ARBA00022723"/>
    </source>
</evidence>
<dbReference type="GO" id="GO:0006364">
    <property type="term" value="P:rRNA processing"/>
    <property type="evidence" value="ECO:0007669"/>
    <property type="project" value="UniProtKB-UniRule"/>
</dbReference>
<keyword evidence="7" id="KW-0963">Cytoplasm</keyword>
<evidence type="ECO:0000313" key="8">
    <source>
        <dbReference type="EMBL" id="HEV09589.1"/>
    </source>
</evidence>
<dbReference type="InterPro" id="IPR023091">
    <property type="entry name" value="MetalPrtase_cat_dom_sf_prd"/>
</dbReference>
<sequence length="149" mass="17338">MNRILVNKQVYDREITKSFVKEATKQIIKNLNLDGVEVSITLTDDETIRSINKQWRGKDKPTDVLSFPQGDTVGYRYRVLGDVIISLPYARRQAEEIGYSYKEEVVRLLTHGILHLLGYDHETSEEDAKVMFELQDKIYQNVIYELQSP</sequence>
<comment type="caution">
    <text evidence="8">The sequence shown here is derived from an EMBL/GenBank/DDBJ whole genome shotgun (WGS) entry which is preliminary data.</text>
</comment>
<dbReference type="PANTHER" id="PTHR46986">
    <property type="entry name" value="ENDORIBONUCLEASE YBEY, CHLOROPLASTIC"/>
    <property type="match status" value="1"/>
</dbReference>
<keyword evidence="7" id="KW-0698">rRNA processing</keyword>
<dbReference type="PROSITE" id="PS01306">
    <property type="entry name" value="UPF0054"/>
    <property type="match status" value="1"/>
</dbReference>
<keyword evidence="7" id="KW-0690">Ribosome biogenesis</keyword>
<reference evidence="8" key="1">
    <citation type="journal article" date="2020" name="mSystems">
        <title>Genome- and Community-Level Interaction Insights into Carbon Utilization and Element Cycling Functions of Hydrothermarchaeota in Hydrothermal Sediment.</title>
        <authorList>
            <person name="Zhou Z."/>
            <person name="Liu Y."/>
            <person name="Xu W."/>
            <person name="Pan J."/>
            <person name="Luo Z.H."/>
            <person name="Li M."/>
        </authorList>
    </citation>
    <scope>NUCLEOTIDE SEQUENCE [LARGE SCALE GENOMIC DNA]</scope>
    <source>
        <strain evidence="8">SpSt-1257</strain>
    </source>
</reference>
<dbReference type="SUPFAM" id="SSF55486">
    <property type="entry name" value="Metalloproteases ('zincins'), catalytic domain"/>
    <property type="match status" value="1"/>
</dbReference>
<evidence type="ECO:0000256" key="5">
    <source>
        <dbReference type="ARBA" id="ARBA00022801"/>
    </source>
</evidence>
<name>A0A832DQZ6_9AQUI</name>
<dbReference type="HAMAP" id="MF_00009">
    <property type="entry name" value="Endoribonucl_YbeY"/>
    <property type="match status" value="1"/>
</dbReference>
<accession>A0A832DQZ6</accession>
<proteinExistence type="inferred from homology"/>
<evidence type="ECO:0000256" key="1">
    <source>
        <dbReference type="ARBA" id="ARBA00010875"/>
    </source>
</evidence>
<gene>
    <name evidence="7 8" type="primary">ybeY</name>
    <name evidence="8" type="ORF">ENO34_04225</name>
</gene>
<dbReference type="NCBIfam" id="TIGR00043">
    <property type="entry name" value="rRNA maturation RNase YbeY"/>
    <property type="match status" value="1"/>
</dbReference>
<dbReference type="PANTHER" id="PTHR46986:SF1">
    <property type="entry name" value="ENDORIBONUCLEASE YBEY, CHLOROPLASTIC"/>
    <property type="match status" value="1"/>
</dbReference>
<dbReference type="EMBL" id="DSFC01000243">
    <property type="protein sequence ID" value="HEV09589.1"/>
    <property type="molecule type" value="Genomic_DNA"/>
</dbReference>
<dbReference type="GO" id="GO:0004521">
    <property type="term" value="F:RNA endonuclease activity"/>
    <property type="evidence" value="ECO:0007669"/>
    <property type="project" value="UniProtKB-UniRule"/>
</dbReference>
<dbReference type="GO" id="GO:0004222">
    <property type="term" value="F:metalloendopeptidase activity"/>
    <property type="evidence" value="ECO:0007669"/>
    <property type="project" value="InterPro"/>
</dbReference>
<keyword evidence="3 7" id="KW-0479">Metal-binding</keyword>
<evidence type="ECO:0000256" key="2">
    <source>
        <dbReference type="ARBA" id="ARBA00022722"/>
    </source>
</evidence>
<evidence type="ECO:0000256" key="4">
    <source>
        <dbReference type="ARBA" id="ARBA00022759"/>
    </source>
</evidence>
<keyword evidence="5 7" id="KW-0378">Hydrolase</keyword>
<dbReference type="GO" id="GO:0008270">
    <property type="term" value="F:zinc ion binding"/>
    <property type="evidence" value="ECO:0007669"/>
    <property type="project" value="UniProtKB-UniRule"/>
</dbReference>
<dbReference type="Gene3D" id="3.40.390.30">
    <property type="entry name" value="Metalloproteases ('zincins'), catalytic domain"/>
    <property type="match status" value="1"/>
</dbReference>
<dbReference type="EC" id="3.1.-.-" evidence="7"/>
<dbReference type="GO" id="GO:0005737">
    <property type="term" value="C:cytoplasm"/>
    <property type="evidence" value="ECO:0007669"/>
    <property type="project" value="UniProtKB-SubCell"/>
</dbReference>
<keyword evidence="4 7" id="KW-0255">Endonuclease</keyword>
<protein>
    <recommendedName>
        <fullName evidence="7">Endoribonuclease YbeY</fullName>
        <ecNumber evidence="7">3.1.-.-</ecNumber>
    </recommendedName>
</protein>